<dbReference type="GO" id="GO:0006352">
    <property type="term" value="P:DNA-templated transcription initiation"/>
    <property type="evidence" value="ECO:0007669"/>
    <property type="project" value="InterPro"/>
</dbReference>
<evidence type="ECO:0000256" key="1">
    <source>
        <dbReference type="ARBA" id="ARBA00010641"/>
    </source>
</evidence>
<dbReference type="Proteomes" id="UP000586976">
    <property type="component" value="Unassembled WGS sequence"/>
</dbReference>
<comment type="similarity">
    <text evidence="1">Belongs to the sigma-70 factor family. ECF subfamily.</text>
</comment>
<dbReference type="InterPro" id="IPR007627">
    <property type="entry name" value="RNA_pol_sigma70_r2"/>
</dbReference>
<keyword evidence="2" id="KW-0805">Transcription regulation</keyword>
<evidence type="ECO:0000313" key="9">
    <source>
        <dbReference type="Proteomes" id="UP000586976"/>
    </source>
</evidence>
<dbReference type="PANTHER" id="PTHR43133">
    <property type="entry name" value="RNA POLYMERASE ECF-TYPE SIGMA FACTO"/>
    <property type="match status" value="1"/>
</dbReference>
<proteinExistence type="inferred from homology"/>
<dbReference type="RefSeq" id="WP_181863170.1">
    <property type="nucleotide sequence ID" value="NZ_JACEQY010000004.1"/>
</dbReference>
<reference evidence="8 9" key="1">
    <citation type="submission" date="2020-07" db="EMBL/GenBank/DDBJ databases">
        <title>Streptomyces isolated from Indian soil.</title>
        <authorList>
            <person name="Mandal S."/>
            <person name="Maiti P.K."/>
        </authorList>
    </citation>
    <scope>NUCLEOTIDE SEQUENCE [LARGE SCALE GENOMIC DNA]</scope>
    <source>
        <strain evidence="8 9">PSKA54</strain>
    </source>
</reference>
<evidence type="ECO:0000256" key="4">
    <source>
        <dbReference type="ARBA" id="ARBA00023125"/>
    </source>
</evidence>
<dbReference type="Pfam" id="PF04542">
    <property type="entry name" value="Sigma70_r2"/>
    <property type="match status" value="1"/>
</dbReference>
<dbReference type="GO" id="GO:0016987">
    <property type="term" value="F:sigma factor activity"/>
    <property type="evidence" value="ECO:0007669"/>
    <property type="project" value="UniProtKB-KW"/>
</dbReference>
<feature type="domain" description="RNA polymerase sigma factor 70 region 4 type 2" evidence="7">
    <location>
        <begin position="107"/>
        <end position="159"/>
    </location>
</feature>
<gene>
    <name evidence="8" type="ORF">H1V43_06995</name>
</gene>
<organism evidence="8 9">
    <name type="scientific">Streptomyces himalayensis subsp. aureolus</name>
    <dbReference type="NCBI Taxonomy" id="2758039"/>
    <lineage>
        <taxon>Bacteria</taxon>
        <taxon>Bacillati</taxon>
        <taxon>Actinomycetota</taxon>
        <taxon>Actinomycetes</taxon>
        <taxon>Kitasatosporales</taxon>
        <taxon>Streptomycetaceae</taxon>
        <taxon>Streptomyces</taxon>
        <taxon>Streptomyces himalayensis</taxon>
    </lineage>
</organism>
<dbReference type="PANTHER" id="PTHR43133:SF8">
    <property type="entry name" value="RNA POLYMERASE SIGMA FACTOR HI_1459-RELATED"/>
    <property type="match status" value="1"/>
</dbReference>
<accession>A0A7W2CXV5</accession>
<keyword evidence="3" id="KW-0731">Sigma factor</keyword>
<dbReference type="Pfam" id="PF08281">
    <property type="entry name" value="Sigma70_r4_2"/>
    <property type="match status" value="1"/>
</dbReference>
<evidence type="ECO:0000256" key="5">
    <source>
        <dbReference type="ARBA" id="ARBA00023163"/>
    </source>
</evidence>
<dbReference type="GO" id="GO:0003677">
    <property type="term" value="F:DNA binding"/>
    <property type="evidence" value="ECO:0007669"/>
    <property type="project" value="UniProtKB-KW"/>
</dbReference>
<dbReference type="InterPro" id="IPR039425">
    <property type="entry name" value="RNA_pol_sigma-70-like"/>
</dbReference>
<evidence type="ECO:0000256" key="2">
    <source>
        <dbReference type="ARBA" id="ARBA00023015"/>
    </source>
</evidence>
<dbReference type="AlphaFoldDB" id="A0A7W2CXV5"/>
<dbReference type="EMBL" id="JACEQY010000004">
    <property type="protein sequence ID" value="MBA4861132.1"/>
    <property type="molecule type" value="Genomic_DNA"/>
</dbReference>
<keyword evidence="5" id="KW-0804">Transcription</keyword>
<dbReference type="Gene3D" id="1.10.10.10">
    <property type="entry name" value="Winged helix-like DNA-binding domain superfamily/Winged helix DNA-binding domain"/>
    <property type="match status" value="1"/>
</dbReference>
<dbReference type="SUPFAM" id="SSF88659">
    <property type="entry name" value="Sigma3 and sigma4 domains of RNA polymerase sigma factors"/>
    <property type="match status" value="1"/>
</dbReference>
<sequence length="177" mass="20048">MPIDSEAEFTDVYRAHYDDVVRFVRRRAHQMNVDDIVGETFLAAWRRRRELPDNPRPWLFRTARNAMLNDGRGMRRQSALVVHIQQTTASGLREATDDATARVDQRLELGAAWQALAPDDQEVLALHVWEQLTAREAAQVLGCTRAAYAMRLTRAKRRLARHLTPNGASAPAVAAVH</sequence>
<evidence type="ECO:0000259" key="6">
    <source>
        <dbReference type="Pfam" id="PF04542"/>
    </source>
</evidence>
<feature type="domain" description="RNA polymerase sigma-70 region 2" evidence="6">
    <location>
        <begin position="13"/>
        <end position="72"/>
    </location>
</feature>
<dbReference type="SUPFAM" id="SSF88946">
    <property type="entry name" value="Sigma2 domain of RNA polymerase sigma factors"/>
    <property type="match status" value="1"/>
</dbReference>
<protein>
    <submittedName>
        <fullName evidence="8">Sigma-70 family RNA polymerase sigma factor</fullName>
    </submittedName>
</protein>
<dbReference type="Gene3D" id="1.10.1740.10">
    <property type="match status" value="1"/>
</dbReference>
<name>A0A7W2CXV5_9ACTN</name>
<evidence type="ECO:0000256" key="3">
    <source>
        <dbReference type="ARBA" id="ARBA00023082"/>
    </source>
</evidence>
<keyword evidence="9" id="KW-1185">Reference proteome</keyword>
<dbReference type="NCBIfam" id="TIGR02937">
    <property type="entry name" value="sigma70-ECF"/>
    <property type="match status" value="1"/>
</dbReference>
<dbReference type="InterPro" id="IPR013249">
    <property type="entry name" value="RNA_pol_sigma70_r4_t2"/>
</dbReference>
<evidence type="ECO:0000313" key="8">
    <source>
        <dbReference type="EMBL" id="MBA4861132.1"/>
    </source>
</evidence>
<evidence type="ECO:0000259" key="7">
    <source>
        <dbReference type="Pfam" id="PF08281"/>
    </source>
</evidence>
<comment type="caution">
    <text evidence="8">The sequence shown here is derived from an EMBL/GenBank/DDBJ whole genome shotgun (WGS) entry which is preliminary data.</text>
</comment>
<dbReference type="InterPro" id="IPR036388">
    <property type="entry name" value="WH-like_DNA-bd_sf"/>
</dbReference>
<dbReference type="InterPro" id="IPR013325">
    <property type="entry name" value="RNA_pol_sigma_r2"/>
</dbReference>
<dbReference type="InterPro" id="IPR014284">
    <property type="entry name" value="RNA_pol_sigma-70_dom"/>
</dbReference>
<dbReference type="InterPro" id="IPR013324">
    <property type="entry name" value="RNA_pol_sigma_r3/r4-like"/>
</dbReference>
<keyword evidence="4" id="KW-0238">DNA-binding</keyword>